<dbReference type="InterPro" id="IPR001461">
    <property type="entry name" value="Aspartic_peptidase_A1"/>
</dbReference>
<evidence type="ECO:0000313" key="3">
    <source>
        <dbReference type="Proteomes" id="UP001374584"/>
    </source>
</evidence>
<dbReference type="GO" id="GO:0006508">
    <property type="term" value="P:proteolysis"/>
    <property type="evidence" value="ECO:0007669"/>
    <property type="project" value="InterPro"/>
</dbReference>
<dbReference type="AlphaFoldDB" id="A0AAN9M5Q6"/>
<protein>
    <recommendedName>
        <fullName evidence="1">Xylanase inhibitor C-terminal domain-containing protein</fullName>
    </recommendedName>
</protein>
<dbReference type="EMBL" id="JAYMYR010000008">
    <property type="protein sequence ID" value="KAK7348346.1"/>
    <property type="molecule type" value="Genomic_DNA"/>
</dbReference>
<reference evidence="2 3" key="1">
    <citation type="submission" date="2024-01" db="EMBL/GenBank/DDBJ databases">
        <title>The genomes of 5 underutilized Papilionoideae crops provide insights into root nodulation and disease resistanc.</title>
        <authorList>
            <person name="Jiang F."/>
        </authorList>
    </citation>
    <scope>NUCLEOTIDE SEQUENCE [LARGE SCALE GENOMIC DNA]</scope>
    <source>
        <strain evidence="2">JINMINGXINNONG_FW02</strain>
        <tissue evidence="2">Leaves</tissue>
    </source>
</reference>
<proteinExistence type="predicted"/>
<dbReference type="Proteomes" id="UP001374584">
    <property type="component" value="Unassembled WGS sequence"/>
</dbReference>
<comment type="caution">
    <text evidence="2">The sequence shown here is derived from an EMBL/GenBank/DDBJ whole genome shotgun (WGS) entry which is preliminary data.</text>
</comment>
<dbReference type="GO" id="GO:0004190">
    <property type="term" value="F:aspartic-type endopeptidase activity"/>
    <property type="evidence" value="ECO:0007669"/>
    <property type="project" value="InterPro"/>
</dbReference>
<dbReference type="SUPFAM" id="SSF50630">
    <property type="entry name" value="Acid proteases"/>
    <property type="match status" value="1"/>
</dbReference>
<organism evidence="2 3">
    <name type="scientific">Phaseolus coccineus</name>
    <name type="common">Scarlet runner bean</name>
    <name type="synonym">Phaseolus multiflorus</name>
    <dbReference type="NCBI Taxonomy" id="3886"/>
    <lineage>
        <taxon>Eukaryota</taxon>
        <taxon>Viridiplantae</taxon>
        <taxon>Streptophyta</taxon>
        <taxon>Embryophyta</taxon>
        <taxon>Tracheophyta</taxon>
        <taxon>Spermatophyta</taxon>
        <taxon>Magnoliopsida</taxon>
        <taxon>eudicotyledons</taxon>
        <taxon>Gunneridae</taxon>
        <taxon>Pentapetalae</taxon>
        <taxon>rosids</taxon>
        <taxon>fabids</taxon>
        <taxon>Fabales</taxon>
        <taxon>Fabaceae</taxon>
        <taxon>Papilionoideae</taxon>
        <taxon>50 kb inversion clade</taxon>
        <taxon>NPAAA clade</taxon>
        <taxon>indigoferoid/millettioid clade</taxon>
        <taxon>Phaseoleae</taxon>
        <taxon>Phaseolus</taxon>
    </lineage>
</organism>
<dbReference type="Pfam" id="PF14541">
    <property type="entry name" value="TAXi_C"/>
    <property type="match status" value="1"/>
</dbReference>
<keyword evidence="3" id="KW-1185">Reference proteome</keyword>
<evidence type="ECO:0000259" key="1">
    <source>
        <dbReference type="Pfam" id="PF14541"/>
    </source>
</evidence>
<gene>
    <name evidence="2" type="ORF">VNO80_22899</name>
</gene>
<feature type="domain" description="Xylanase inhibitor C-terminal" evidence="1">
    <location>
        <begin position="129"/>
        <end position="229"/>
    </location>
</feature>
<dbReference type="Gene3D" id="2.40.70.10">
    <property type="entry name" value="Acid Proteases"/>
    <property type="match status" value="1"/>
</dbReference>
<dbReference type="InterPro" id="IPR021109">
    <property type="entry name" value="Peptidase_aspartic_dom_sf"/>
</dbReference>
<dbReference type="PANTHER" id="PTHR47965">
    <property type="entry name" value="ASPARTYL PROTEASE-RELATED"/>
    <property type="match status" value="1"/>
</dbReference>
<evidence type="ECO:0000313" key="2">
    <source>
        <dbReference type="EMBL" id="KAK7348346.1"/>
    </source>
</evidence>
<name>A0AAN9M5Q6_PHACN</name>
<dbReference type="InterPro" id="IPR032799">
    <property type="entry name" value="TAXi_C"/>
</dbReference>
<accession>A0AAN9M5Q6</accession>
<sequence>MVSPIGPITSISVIPTVLTPCLAFSRTCSAVGSRFHFSFHMQVTIVQCPSTIPHPRHPPSSPSVAPSPISPPRRFTALAHGLSHLLLLPLSQSTPVHTILKGLVAELSKAIETLSIYNKDNKILVLVNCKSMKMKRVSSVAPFGACFSSRMVGKTVTGSTIDLFLKGEVEWRIYEVNSVVKVNKKVHLGFVDGSLELEGPAATSIVIGGYQMEDNLLEFDLASSKIGFSSSLLLHNATCSHFRVLYS</sequence>
<dbReference type="PANTHER" id="PTHR47965:SF83">
    <property type="entry name" value="NEPENTHESIN-RELATED"/>
    <property type="match status" value="1"/>
</dbReference>